<dbReference type="InterPro" id="IPR009057">
    <property type="entry name" value="Homeodomain-like_sf"/>
</dbReference>
<protein>
    <submittedName>
        <fullName evidence="5">AraC family transcriptional regulator</fullName>
    </submittedName>
</protein>
<dbReference type="GO" id="GO:0043565">
    <property type="term" value="F:sequence-specific DNA binding"/>
    <property type="evidence" value="ECO:0007669"/>
    <property type="project" value="InterPro"/>
</dbReference>
<dbReference type="PROSITE" id="PS01124">
    <property type="entry name" value="HTH_ARAC_FAMILY_2"/>
    <property type="match status" value="1"/>
</dbReference>
<feature type="domain" description="HTH araC/xylS-type" evidence="4">
    <location>
        <begin position="180"/>
        <end position="278"/>
    </location>
</feature>
<proteinExistence type="predicted"/>
<dbReference type="Proteomes" id="UP001250218">
    <property type="component" value="Unassembled WGS sequence"/>
</dbReference>
<evidence type="ECO:0000256" key="1">
    <source>
        <dbReference type="ARBA" id="ARBA00023015"/>
    </source>
</evidence>
<dbReference type="InterPro" id="IPR003313">
    <property type="entry name" value="AraC-bd"/>
</dbReference>
<gene>
    <name evidence="5" type="ORF">P7I04_14345</name>
</gene>
<comment type="caution">
    <text evidence="5">The sequence shown here is derived from an EMBL/GenBank/DDBJ whole genome shotgun (WGS) entry which is preliminary data.</text>
</comment>
<reference evidence="5" key="1">
    <citation type="submission" date="2023-03" db="EMBL/GenBank/DDBJ databases">
        <authorList>
            <person name="Shen W."/>
            <person name="Cai J."/>
        </authorList>
    </citation>
    <scope>NUCLEOTIDE SEQUENCE</scope>
    <source>
        <strain evidence="5">Y37</strain>
    </source>
</reference>
<keyword evidence="3" id="KW-0804">Transcription</keyword>
<dbReference type="PROSITE" id="PS00041">
    <property type="entry name" value="HTH_ARAC_FAMILY_1"/>
    <property type="match status" value="1"/>
</dbReference>
<dbReference type="InterPro" id="IPR020449">
    <property type="entry name" value="Tscrpt_reg_AraC-type_HTH"/>
</dbReference>
<sequence>MTKTIFKILSDENFIDLNMIQFGYEEVTPLKSFGPTKRNHFLFHYIINGKGKLISDNDKGETITYDLEAGQGFLLYPQQTNYYVADSEEPWTYMWVEFDGMKAREICLITGLTFNQPIYEASNKKDSMSVKNELLYLIEHKENAPLELMGHLYLLLSNLIGTSINRKEKSGNNMLEFYLHEARVFIEQNYHRDISAEDVAHVCNLSRVYLSKIFKSKFNTTLQEFIIQFRMSKAQELLKTTDYSVTKISEMVGYQNAFNFSRAFKKIIGISPRDWRIKNRVLLQSFKSTIK</sequence>
<dbReference type="InterPro" id="IPR037923">
    <property type="entry name" value="HTH-like"/>
</dbReference>
<dbReference type="InterPro" id="IPR018060">
    <property type="entry name" value="HTH_AraC"/>
</dbReference>
<dbReference type="AlphaFoldDB" id="A0AAP5P8P8"/>
<evidence type="ECO:0000256" key="3">
    <source>
        <dbReference type="ARBA" id="ARBA00023163"/>
    </source>
</evidence>
<dbReference type="CDD" id="cd06986">
    <property type="entry name" value="cupin_MmsR-like_N"/>
    <property type="match status" value="1"/>
</dbReference>
<dbReference type="PRINTS" id="PR00032">
    <property type="entry name" value="HTHARAC"/>
</dbReference>
<dbReference type="SMART" id="SM00342">
    <property type="entry name" value="HTH_ARAC"/>
    <property type="match status" value="1"/>
</dbReference>
<keyword evidence="1" id="KW-0805">Transcription regulation</keyword>
<evidence type="ECO:0000259" key="4">
    <source>
        <dbReference type="PROSITE" id="PS01124"/>
    </source>
</evidence>
<evidence type="ECO:0000313" key="5">
    <source>
        <dbReference type="EMBL" id="MDT2947190.1"/>
    </source>
</evidence>
<evidence type="ECO:0000256" key="2">
    <source>
        <dbReference type="ARBA" id="ARBA00023125"/>
    </source>
</evidence>
<dbReference type="PANTHER" id="PTHR43280:SF2">
    <property type="entry name" value="HTH-TYPE TRANSCRIPTIONAL REGULATOR EXSA"/>
    <property type="match status" value="1"/>
</dbReference>
<name>A0AAP5P8P8_9LACT</name>
<dbReference type="Gene3D" id="1.10.10.60">
    <property type="entry name" value="Homeodomain-like"/>
    <property type="match status" value="2"/>
</dbReference>
<dbReference type="RefSeq" id="WP_311843393.1">
    <property type="nucleotide sequence ID" value="NZ_JARQCN010000012.1"/>
</dbReference>
<dbReference type="PANTHER" id="PTHR43280">
    <property type="entry name" value="ARAC-FAMILY TRANSCRIPTIONAL REGULATOR"/>
    <property type="match status" value="1"/>
</dbReference>
<dbReference type="SUPFAM" id="SSF46689">
    <property type="entry name" value="Homeodomain-like"/>
    <property type="match status" value="2"/>
</dbReference>
<accession>A0AAP5P8P8</accession>
<dbReference type="Pfam" id="PF02311">
    <property type="entry name" value="AraC_binding"/>
    <property type="match status" value="1"/>
</dbReference>
<organism evidence="5 6">
    <name type="scientific">Lactococcus lactis</name>
    <dbReference type="NCBI Taxonomy" id="1358"/>
    <lineage>
        <taxon>Bacteria</taxon>
        <taxon>Bacillati</taxon>
        <taxon>Bacillota</taxon>
        <taxon>Bacilli</taxon>
        <taxon>Lactobacillales</taxon>
        <taxon>Streptococcaceae</taxon>
        <taxon>Lactococcus</taxon>
    </lineage>
</organism>
<dbReference type="Pfam" id="PF12833">
    <property type="entry name" value="HTH_18"/>
    <property type="match status" value="1"/>
</dbReference>
<dbReference type="SUPFAM" id="SSF51215">
    <property type="entry name" value="Regulatory protein AraC"/>
    <property type="match status" value="1"/>
</dbReference>
<keyword evidence="2" id="KW-0238">DNA-binding</keyword>
<dbReference type="EMBL" id="JARQDL010000027">
    <property type="protein sequence ID" value="MDT2947190.1"/>
    <property type="molecule type" value="Genomic_DNA"/>
</dbReference>
<evidence type="ECO:0000313" key="6">
    <source>
        <dbReference type="Proteomes" id="UP001250218"/>
    </source>
</evidence>
<dbReference type="InterPro" id="IPR018062">
    <property type="entry name" value="HTH_AraC-typ_CS"/>
</dbReference>
<dbReference type="GO" id="GO:0003700">
    <property type="term" value="F:DNA-binding transcription factor activity"/>
    <property type="evidence" value="ECO:0007669"/>
    <property type="project" value="InterPro"/>
</dbReference>